<protein>
    <recommendedName>
        <fullName evidence="2">Thioredoxin domain-containing protein</fullName>
    </recommendedName>
</protein>
<accession>A0ABQ3WPG7</accession>
<evidence type="ECO:0000259" key="2">
    <source>
        <dbReference type="PROSITE" id="PS51352"/>
    </source>
</evidence>
<feature type="domain" description="Thioredoxin" evidence="2">
    <location>
        <begin position="78"/>
        <end position="207"/>
    </location>
</feature>
<dbReference type="SUPFAM" id="SSF52833">
    <property type="entry name" value="Thioredoxin-like"/>
    <property type="match status" value="1"/>
</dbReference>
<evidence type="ECO:0000256" key="1">
    <source>
        <dbReference type="SAM" id="Phobius"/>
    </source>
</evidence>
<dbReference type="RefSeq" id="WP_204298239.1">
    <property type="nucleotide sequence ID" value="NZ_BAAAGQ010000014.1"/>
</dbReference>
<keyword evidence="1" id="KW-0472">Membrane</keyword>
<gene>
    <name evidence="3" type="ORF">Aca07nite_54140</name>
</gene>
<dbReference type="InterPro" id="IPR013766">
    <property type="entry name" value="Thioredoxin_domain"/>
</dbReference>
<keyword evidence="1" id="KW-0812">Transmembrane</keyword>
<sequence>MTPIDRLCTISIDKVHLINKFMVTELATDYGGRSVGYLYALVAVLSAVSILNLLLTLGIIRRLRSRPMSRPVDYPGVLPVGAVAGNFAAPDIRGRPVSREELSGHTLVGFFSPGCAPCRERLPDFVAVSAAFGPERSWAVVLGDVASAGEYLPSLEPVARVVPQNPDGPLISAFSVSAFPTFFVVDATGRILAGGPTTDDLPVPTAA</sequence>
<dbReference type="Gene3D" id="3.40.30.10">
    <property type="entry name" value="Glutaredoxin"/>
    <property type="match status" value="1"/>
</dbReference>
<keyword evidence="1" id="KW-1133">Transmembrane helix</keyword>
<dbReference type="PROSITE" id="PS00194">
    <property type="entry name" value="THIOREDOXIN_1"/>
    <property type="match status" value="1"/>
</dbReference>
<dbReference type="CDD" id="cd02966">
    <property type="entry name" value="TlpA_like_family"/>
    <property type="match status" value="1"/>
</dbReference>
<dbReference type="PROSITE" id="PS51352">
    <property type="entry name" value="THIOREDOXIN_2"/>
    <property type="match status" value="1"/>
</dbReference>
<organism evidence="3">
    <name type="scientific">Actinoplanes campanulatus</name>
    <dbReference type="NCBI Taxonomy" id="113559"/>
    <lineage>
        <taxon>Bacteria</taxon>
        <taxon>Bacillati</taxon>
        <taxon>Actinomycetota</taxon>
        <taxon>Actinomycetes</taxon>
        <taxon>Micromonosporales</taxon>
        <taxon>Micromonosporaceae</taxon>
        <taxon>Actinoplanes</taxon>
    </lineage>
</organism>
<feature type="transmembrane region" description="Helical" evidence="1">
    <location>
        <begin position="37"/>
        <end position="60"/>
    </location>
</feature>
<dbReference type="EMBL" id="BOMF01000102">
    <property type="protein sequence ID" value="GID48139.1"/>
    <property type="molecule type" value="Genomic_DNA"/>
</dbReference>
<name>A0ABQ3WPG7_9ACTN</name>
<dbReference type="InterPro" id="IPR017937">
    <property type="entry name" value="Thioredoxin_CS"/>
</dbReference>
<dbReference type="InterPro" id="IPR036249">
    <property type="entry name" value="Thioredoxin-like_sf"/>
</dbReference>
<proteinExistence type="predicted"/>
<comment type="caution">
    <text evidence="3">The sequence shown here is derived from an EMBL/GenBank/DDBJ whole genome shotgun (WGS) entry which is preliminary data.</text>
</comment>
<evidence type="ECO:0000313" key="3">
    <source>
        <dbReference type="EMBL" id="GID48139.1"/>
    </source>
</evidence>
<reference evidence="3" key="1">
    <citation type="submission" date="2021-01" db="EMBL/GenBank/DDBJ databases">
        <title>Whole genome shotgun sequence of Actinoplanes capillaceus NBRC 16408.</title>
        <authorList>
            <person name="Komaki H."/>
            <person name="Tamura T."/>
        </authorList>
    </citation>
    <scope>NUCLEOTIDE SEQUENCE [LARGE SCALE GENOMIC DNA]</scope>
    <source>
        <strain evidence="3">NBRC 16408</strain>
    </source>
</reference>